<sequence>MGRDYITSLSHLGGDINDEKQLRRILGNIIDTFRSHFLGGTKEKNSKCIEDEFRKIWRNVDFEVPHEEREEDYYIHSRNLQGDNIFLNFDGDCNFDAIPKEIIALYVAHKYPSINIRSTIGNVYLGYQKSLFFTQCNLKKCYQPFDKSSHHDRFNMTLIEDSETAIENIYRYFRHDRGTDFPYVKAIGLLNRLNIIVEAGREKCSIPRSFPETWKNAYKYKSIDYTNYCDNEVEEVHSDDEITLHYSKEDTSVKCLKL</sequence>
<dbReference type="Proteomes" id="UP000035680">
    <property type="component" value="Unassembled WGS sequence"/>
</dbReference>
<keyword evidence="1" id="KW-1185">Reference proteome</keyword>
<evidence type="ECO:0000313" key="1">
    <source>
        <dbReference type="Proteomes" id="UP000035680"/>
    </source>
</evidence>
<name>A0A0K0FQQ4_STRVS</name>
<accession>A0A0K0FQQ4</accession>
<evidence type="ECO:0000313" key="2">
    <source>
        <dbReference type="WBParaSite" id="SVE_1198400.1"/>
    </source>
</evidence>
<dbReference type="AlphaFoldDB" id="A0A0K0FQQ4"/>
<protein>
    <submittedName>
        <fullName evidence="2">Ankyrin repeat protein</fullName>
    </submittedName>
</protein>
<reference evidence="2" key="2">
    <citation type="submission" date="2015-08" db="UniProtKB">
        <authorList>
            <consortium name="WormBaseParasite"/>
        </authorList>
    </citation>
    <scope>IDENTIFICATION</scope>
</reference>
<reference evidence="1" key="1">
    <citation type="submission" date="2014-07" db="EMBL/GenBank/DDBJ databases">
        <authorList>
            <person name="Martin A.A"/>
            <person name="De Silva N."/>
        </authorList>
    </citation>
    <scope>NUCLEOTIDE SEQUENCE</scope>
</reference>
<proteinExistence type="predicted"/>
<dbReference type="WBParaSite" id="SVE_1198400.1">
    <property type="protein sequence ID" value="SVE_1198400.1"/>
    <property type="gene ID" value="SVE_1198400"/>
</dbReference>
<organism evidence="1 2">
    <name type="scientific">Strongyloides venezuelensis</name>
    <name type="common">Threadworm</name>
    <dbReference type="NCBI Taxonomy" id="75913"/>
    <lineage>
        <taxon>Eukaryota</taxon>
        <taxon>Metazoa</taxon>
        <taxon>Ecdysozoa</taxon>
        <taxon>Nematoda</taxon>
        <taxon>Chromadorea</taxon>
        <taxon>Rhabditida</taxon>
        <taxon>Tylenchina</taxon>
        <taxon>Panagrolaimomorpha</taxon>
        <taxon>Strongyloidoidea</taxon>
        <taxon>Strongyloididae</taxon>
        <taxon>Strongyloides</taxon>
    </lineage>
</organism>